<organism evidence="1">
    <name type="scientific">Glycine soja</name>
    <name type="common">Wild soybean</name>
    <dbReference type="NCBI Taxonomy" id="3848"/>
    <lineage>
        <taxon>Eukaryota</taxon>
        <taxon>Viridiplantae</taxon>
        <taxon>Streptophyta</taxon>
        <taxon>Embryophyta</taxon>
        <taxon>Tracheophyta</taxon>
        <taxon>Spermatophyta</taxon>
        <taxon>Magnoliopsida</taxon>
        <taxon>eudicotyledons</taxon>
        <taxon>Gunneridae</taxon>
        <taxon>Pentapetalae</taxon>
        <taxon>rosids</taxon>
        <taxon>fabids</taxon>
        <taxon>Fabales</taxon>
        <taxon>Fabaceae</taxon>
        <taxon>Papilionoideae</taxon>
        <taxon>50 kb inversion clade</taxon>
        <taxon>NPAAA clade</taxon>
        <taxon>indigoferoid/millettioid clade</taxon>
        <taxon>Phaseoleae</taxon>
        <taxon>Glycine</taxon>
        <taxon>Glycine subgen. Soja</taxon>
    </lineage>
</organism>
<sequence length="89" mass="9673">MVTSEVCRKLRRALNSASVCTTFSHSRPTMIASAFHLLLPAASVVHLVTTNAYHTTTCLVTTCRQSKRGRTGHTSTSHQLGLCICCLLL</sequence>
<proteinExistence type="predicted"/>
<dbReference type="Proteomes" id="UP000053555">
    <property type="component" value="Unassembled WGS sequence"/>
</dbReference>
<name>A0A0B2S4X8_GLYSO</name>
<protein>
    <submittedName>
        <fullName evidence="1">Uncharacterized protein</fullName>
    </submittedName>
</protein>
<evidence type="ECO:0000313" key="1">
    <source>
        <dbReference type="EMBL" id="KHN39743.1"/>
    </source>
</evidence>
<dbReference type="EMBL" id="KN646165">
    <property type="protein sequence ID" value="KHN39743.1"/>
    <property type="molecule type" value="Genomic_DNA"/>
</dbReference>
<reference evidence="1" key="1">
    <citation type="submission" date="2014-07" db="EMBL/GenBank/DDBJ databases">
        <title>Identification of a novel salt tolerance gene in wild soybean by whole-genome sequencing.</title>
        <authorList>
            <person name="Lam H.-M."/>
            <person name="Qi X."/>
            <person name="Li M.-W."/>
            <person name="Liu X."/>
            <person name="Xie M."/>
            <person name="Ni M."/>
            <person name="Xu X."/>
        </authorList>
    </citation>
    <scope>NUCLEOTIDE SEQUENCE [LARGE SCALE GENOMIC DNA]</scope>
    <source>
        <tissue evidence="1">Root</tissue>
    </source>
</reference>
<dbReference type="AlphaFoldDB" id="A0A0B2S4X8"/>
<accession>A0A0B2S4X8</accession>
<gene>
    <name evidence="1" type="ORF">glysoja_046628</name>
</gene>